<dbReference type="Pfam" id="PF00528">
    <property type="entry name" value="BPD_transp_1"/>
    <property type="match status" value="2"/>
</dbReference>
<evidence type="ECO:0000313" key="11">
    <source>
        <dbReference type="Proteomes" id="UP001596395"/>
    </source>
</evidence>
<comment type="similarity">
    <text evidence="8">Belongs to the binding-protein-dependent transport system permease family.</text>
</comment>
<name>A0ABD5VKQ1_9EURY</name>
<organism evidence="10 11">
    <name type="scientific">Halorubellus litoreus</name>
    <dbReference type="NCBI Taxonomy" id="755308"/>
    <lineage>
        <taxon>Archaea</taxon>
        <taxon>Methanobacteriati</taxon>
        <taxon>Methanobacteriota</taxon>
        <taxon>Stenosarchaea group</taxon>
        <taxon>Halobacteria</taxon>
        <taxon>Halobacteriales</taxon>
        <taxon>Halorubellaceae</taxon>
        <taxon>Halorubellus</taxon>
    </lineage>
</organism>
<evidence type="ECO:0000256" key="3">
    <source>
        <dbReference type="ARBA" id="ARBA00022475"/>
    </source>
</evidence>
<dbReference type="PANTHER" id="PTHR43357">
    <property type="entry name" value="INNER MEMBRANE ABC TRANSPORTER PERMEASE PROTEIN YDCV"/>
    <property type="match status" value="1"/>
</dbReference>
<dbReference type="SUPFAM" id="SSF161098">
    <property type="entry name" value="MetI-like"/>
    <property type="match status" value="2"/>
</dbReference>
<evidence type="ECO:0000256" key="8">
    <source>
        <dbReference type="RuleBase" id="RU363032"/>
    </source>
</evidence>
<feature type="transmembrane region" description="Helical" evidence="8">
    <location>
        <begin position="455"/>
        <end position="476"/>
    </location>
</feature>
<dbReference type="RefSeq" id="WP_336352142.1">
    <property type="nucleotide sequence ID" value="NZ_JAZAQL010000005.1"/>
</dbReference>
<comment type="caution">
    <text evidence="10">The sequence shown here is derived from an EMBL/GenBank/DDBJ whole genome shotgun (WGS) entry which is preliminary data.</text>
</comment>
<evidence type="ECO:0000256" key="1">
    <source>
        <dbReference type="ARBA" id="ARBA00004429"/>
    </source>
</evidence>
<dbReference type="GO" id="GO:0005886">
    <property type="term" value="C:plasma membrane"/>
    <property type="evidence" value="ECO:0007669"/>
    <property type="project" value="UniProtKB-SubCell"/>
</dbReference>
<feature type="transmembrane region" description="Helical" evidence="8">
    <location>
        <begin position="402"/>
        <end position="419"/>
    </location>
</feature>
<evidence type="ECO:0000256" key="5">
    <source>
        <dbReference type="ARBA" id="ARBA00022692"/>
    </source>
</evidence>
<dbReference type="InterPro" id="IPR000515">
    <property type="entry name" value="MetI-like"/>
</dbReference>
<comment type="subcellular location">
    <subcellularLocation>
        <location evidence="1">Cell inner membrane</location>
        <topology evidence="1">Multi-pass membrane protein</topology>
    </subcellularLocation>
    <subcellularLocation>
        <location evidence="8">Cell membrane</location>
        <topology evidence="8">Multi-pass membrane protein</topology>
    </subcellularLocation>
</comment>
<evidence type="ECO:0000256" key="6">
    <source>
        <dbReference type="ARBA" id="ARBA00022989"/>
    </source>
</evidence>
<dbReference type="EMBL" id="JBHSXN010000005">
    <property type="protein sequence ID" value="MFC6955208.1"/>
    <property type="molecule type" value="Genomic_DNA"/>
</dbReference>
<dbReference type="AlphaFoldDB" id="A0ABD5VKQ1"/>
<keyword evidence="5 8" id="KW-0812">Transmembrane</keyword>
<keyword evidence="11" id="KW-1185">Reference proteome</keyword>
<keyword evidence="3" id="KW-1003">Cell membrane</keyword>
<keyword evidence="7 8" id="KW-0472">Membrane</keyword>
<protein>
    <submittedName>
        <fullName evidence="10">ABC transporter permease</fullName>
    </submittedName>
</protein>
<feature type="transmembrane region" description="Helical" evidence="8">
    <location>
        <begin position="239"/>
        <end position="264"/>
    </location>
</feature>
<dbReference type="PROSITE" id="PS50928">
    <property type="entry name" value="ABC_TM1"/>
    <property type="match status" value="2"/>
</dbReference>
<keyword evidence="6 8" id="KW-1133">Transmembrane helix</keyword>
<dbReference type="Proteomes" id="UP001596395">
    <property type="component" value="Unassembled WGS sequence"/>
</dbReference>
<feature type="transmembrane region" description="Helical" evidence="8">
    <location>
        <begin position="509"/>
        <end position="528"/>
    </location>
</feature>
<reference evidence="10 11" key="1">
    <citation type="journal article" date="2019" name="Int. J. Syst. Evol. Microbiol.">
        <title>The Global Catalogue of Microorganisms (GCM) 10K type strain sequencing project: providing services to taxonomists for standard genome sequencing and annotation.</title>
        <authorList>
            <consortium name="The Broad Institute Genomics Platform"/>
            <consortium name="The Broad Institute Genome Sequencing Center for Infectious Disease"/>
            <person name="Wu L."/>
            <person name="Ma J."/>
        </authorList>
    </citation>
    <scope>NUCLEOTIDE SEQUENCE [LARGE SCALE GENOMIC DNA]</scope>
    <source>
        <strain evidence="10 11">GX26</strain>
    </source>
</reference>
<sequence length="536" mass="56136">MATEEGFVDALRREARGERTLALTLLSAAIAALVLSPVAWILLEASTVGFTRAVNLLAGARMVQVLVNSLLLVGIVTGASVVLGVPLAILTSQTDLPFRRFFTVAISLPLVVPSYIGAFAYFTGFGEDGALTAALADAGIAVSLPPMTGLVGTAVVLTLFTFPYVFLSTRASLASFDGTLLEAARTLNHSRTSAFLRVVFPQVLPGIAAGGLLVALYALSDFGTPAIMGYDVFTRILFVNYYDFQLAALLSVQLLAVTAVIIALESAVEAGDASGYASSNPDAATRLELGWLKGPALALCSLVVVAALAVPIAVLVLWLVRDTGQTGFGYAFSWEYGWNSLSVSVLAAVASILFALPVAYNSVTDGGRLSRLAERGTYVGYAVPGIVVGVALVALGSKYAPFLYGQIPLLVFAYVVRFLPQAVGSVRSSVLQVDGRLTEAARTLGHSPRAAFRKVTLPLVAPGIVSGAALVFLTTMKELPATLLLRPGGFETLVTYIWMVQESRHYGKAAVPALVLVGISAVSMLVLLSRGGNDVT</sequence>
<proteinExistence type="inferred from homology"/>
<accession>A0ABD5VKQ1</accession>
<feature type="transmembrane region" description="Helical" evidence="8">
    <location>
        <begin position="296"/>
        <end position="320"/>
    </location>
</feature>
<evidence type="ECO:0000256" key="2">
    <source>
        <dbReference type="ARBA" id="ARBA00022448"/>
    </source>
</evidence>
<feature type="domain" description="ABC transmembrane type-1" evidence="9">
    <location>
        <begin position="337"/>
        <end position="527"/>
    </location>
</feature>
<evidence type="ECO:0000313" key="10">
    <source>
        <dbReference type="EMBL" id="MFC6955208.1"/>
    </source>
</evidence>
<feature type="transmembrane region" description="Helical" evidence="8">
    <location>
        <begin position="378"/>
        <end position="396"/>
    </location>
</feature>
<dbReference type="InterPro" id="IPR035906">
    <property type="entry name" value="MetI-like_sf"/>
</dbReference>
<feature type="domain" description="ABC transmembrane type-1" evidence="9">
    <location>
        <begin position="66"/>
        <end position="265"/>
    </location>
</feature>
<keyword evidence="4" id="KW-0997">Cell inner membrane</keyword>
<feature type="transmembrane region" description="Helical" evidence="8">
    <location>
        <begin position="21"/>
        <end position="43"/>
    </location>
</feature>
<evidence type="ECO:0000259" key="9">
    <source>
        <dbReference type="PROSITE" id="PS50928"/>
    </source>
</evidence>
<dbReference type="Gene3D" id="1.10.3720.10">
    <property type="entry name" value="MetI-like"/>
    <property type="match status" value="2"/>
</dbReference>
<evidence type="ECO:0000256" key="7">
    <source>
        <dbReference type="ARBA" id="ARBA00023136"/>
    </source>
</evidence>
<feature type="transmembrane region" description="Helical" evidence="8">
    <location>
        <begin position="63"/>
        <end position="89"/>
    </location>
</feature>
<keyword evidence="2 8" id="KW-0813">Transport</keyword>
<feature type="transmembrane region" description="Helical" evidence="8">
    <location>
        <begin position="101"/>
        <end position="124"/>
    </location>
</feature>
<gene>
    <name evidence="10" type="ORF">ACFQGB_20290</name>
</gene>
<feature type="transmembrane region" description="Helical" evidence="8">
    <location>
        <begin position="340"/>
        <end position="358"/>
    </location>
</feature>
<evidence type="ECO:0000256" key="4">
    <source>
        <dbReference type="ARBA" id="ARBA00022519"/>
    </source>
</evidence>
<feature type="transmembrane region" description="Helical" evidence="8">
    <location>
        <begin position="194"/>
        <end position="219"/>
    </location>
</feature>
<dbReference type="CDD" id="cd06261">
    <property type="entry name" value="TM_PBP2"/>
    <property type="match status" value="2"/>
</dbReference>
<feature type="transmembrane region" description="Helical" evidence="8">
    <location>
        <begin position="144"/>
        <end position="167"/>
    </location>
</feature>
<dbReference type="PANTHER" id="PTHR43357:SF3">
    <property type="entry name" value="FE(3+)-TRANSPORT SYSTEM PERMEASE PROTEIN FBPB 2"/>
    <property type="match status" value="1"/>
</dbReference>